<organism evidence="1 2">
    <name type="scientific">Eiseniibacteriota bacterium</name>
    <dbReference type="NCBI Taxonomy" id="2212470"/>
    <lineage>
        <taxon>Bacteria</taxon>
        <taxon>Candidatus Eiseniibacteriota</taxon>
    </lineage>
</organism>
<dbReference type="AlphaFoldDB" id="A0A538SLI5"/>
<name>A0A538SLI5_UNCEI</name>
<comment type="caution">
    <text evidence="1">The sequence shown here is derived from an EMBL/GenBank/DDBJ whole genome shotgun (WGS) entry which is preliminary data.</text>
</comment>
<proteinExistence type="predicted"/>
<protein>
    <submittedName>
        <fullName evidence="1">Uncharacterized protein</fullName>
    </submittedName>
</protein>
<dbReference type="EMBL" id="VBOS01000329">
    <property type="protein sequence ID" value="TMQ52239.1"/>
    <property type="molecule type" value="Genomic_DNA"/>
</dbReference>
<dbReference type="Proteomes" id="UP000317716">
    <property type="component" value="Unassembled WGS sequence"/>
</dbReference>
<accession>A0A538SLI5</accession>
<gene>
    <name evidence="1" type="ORF">E6K72_09415</name>
</gene>
<reference evidence="1 2" key="1">
    <citation type="journal article" date="2019" name="Nat. Microbiol.">
        <title>Mediterranean grassland soil C-N compound turnover is dependent on rainfall and depth, and is mediated by genomically divergent microorganisms.</title>
        <authorList>
            <person name="Diamond S."/>
            <person name="Andeer P.F."/>
            <person name="Li Z."/>
            <person name="Crits-Christoph A."/>
            <person name="Burstein D."/>
            <person name="Anantharaman K."/>
            <person name="Lane K.R."/>
            <person name="Thomas B.C."/>
            <person name="Pan C."/>
            <person name="Northen T.R."/>
            <person name="Banfield J.F."/>
        </authorList>
    </citation>
    <scope>NUCLEOTIDE SEQUENCE [LARGE SCALE GENOMIC DNA]</scope>
    <source>
        <strain evidence="1">WS_2</strain>
    </source>
</reference>
<evidence type="ECO:0000313" key="1">
    <source>
        <dbReference type="EMBL" id="TMQ52239.1"/>
    </source>
</evidence>
<sequence length="61" mass="6635">MIAAGVLCGAFSAGTLWFLVGLVWAAIYNKNYTHRLLQSGFEFSDTPERTEDAKRALGIVG</sequence>
<evidence type="ECO:0000313" key="2">
    <source>
        <dbReference type="Proteomes" id="UP000317716"/>
    </source>
</evidence>